<evidence type="ECO:0008006" key="3">
    <source>
        <dbReference type="Google" id="ProtNLM"/>
    </source>
</evidence>
<sequence>MLNSEISLQNPAVQNRQATAETIRLDYPITADGMEIDHLVMRRPLVRDRLVAEKASGSETEKEIRLIANLCEMAPQHIELLDLADYGKLQECLAGFLS</sequence>
<keyword evidence="2" id="KW-1185">Reference proteome</keyword>
<protein>
    <recommendedName>
        <fullName evidence="3">Mu-like prophage FluMu protein gp41</fullName>
    </recommendedName>
</protein>
<organism evidence="1 2">
    <name type="scientific">Gynuella sunshinyii YC6258</name>
    <dbReference type="NCBI Taxonomy" id="1445510"/>
    <lineage>
        <taxon>Bacteria</taxon>
        <taxon>Pseudomonadati</taxon>
        <taxon>Pseudomonadota</taxon>
        <taxon>Gammaproteobacteria</taxon>
        <taxon>Oceanospirillales</taxon>
        <taxon>Saccharospirillaceae</taxon>
        <taxon>Gynuella</taxon>
    </lineage>
</organism>
<dbReference type="RefSeq" id="WP_044616094.1">
    <property type="nucleotide sequence ID" value="NZ_CP007142.1"/>
</dbReference>
<dbReference type="Proteomes" id="UP000032266">
    <property type="component" value="Chromosome"/>
</dbReference>
<proteinExistence type="predicted"/>
<dbReference type="OrthoDB" id="7870527at2"/>
<reference evidence="1 2" key="1">
    <citation type="submission" date="2014-01" db="EMBL/GenBank/DDBJ databases">
        <title>Full genme sequencing of cellulolytic bacterium Gynuella sunshinyii YC6258T gen. nov., sp. nov.</title>
        <authorList>
            <person name="Khan H."/>
            <person name="Chung E.J."/>
            <person name="Chung Y.R."/>
        </authorList>
    </citation>
    <scope>NUCLEOTIDE SEQUENCE [LARGE SCALE GENOMIC DNA]</scope>
    <source>
        <strain evidence="1 2">YC6258</strain>
    </source>
</reference>
<dbReference type="KEGG" id="gsn:YC6258_01184"/>
<evidence type="ECO:0000313" key="1">
    <source>
        <dbReference type="EMBL" id="AJQ93232.1"/>
    </source>
</evidence>
<dbReference type="AlphaFoldDB" id="A0A0C5VFB7"/>
<evidence type="ECO:0000313" key="2">
    <source>
        <dbReference type="Proteomes" id="UP000032266"/>
    </source>
</evidence>
<dbReference type="HOGENOM" id="CLU_161312_3_0_6"/>
<dbReference type="InterPro" id="IPR019289">
    <property type="entry name" value="Phage_tail_E/E"/>
</dbReference>
<accession>A0A0C5VFB7</accession>
<name>A0A0C5VFB7_9GAMM</name>
<dbReference type="Pfam" id="PF10109">
    <property type="entry name" value="Phage_TAC_7"/>
    <property type="match status" value="1"/>
</dbReference>
<dbReference type="EMBL" id="CP007142">
    <property type="protein sequence ID" value="AJQ93232.1"/>
    <property type="molecule type" value="Genomic_DNA"/>
</dbReference>
<dbReference type="STRING" id="1445510.YC6258_01184"/>
<gene>
    <name evidence="1" type="ORF">YC6258_01184</name>
</gene>